<protein>
    <submittedName>
        <fullName evidence="1">Uncharacterized protein</fullName>
    </submittedName>
</protein>
<sequence length="60" mass="6398">MTLHRPDLLFRHHTGDVTALQVVNLDLFVGDGLQEPNGAHSGDLDAFHLKVGLGCSAYGA</sequence>
<comment type="caution">
    <text evidence="1">The sequence shown here is derived from an EMBL/GenBank/DDBJ whole genome shotgun (WGS) entry which is preliminary data.</text>
</comment>
<name>A0ABV2QZK7_9HYPH</name>
<dbReference type="Proteomes" id="UP001549321">
    <property type="component" value="Unassembled WGS sequence"/>
</dbReference>
<proteinExistence type="predicted"/>
<evidence type="ECO:0000313" key="2">
    <source>
        <dbReference type="Proteomes" id="UP001549321"/>
    </source>
</evidence>
<dbReference type="RefSeq" id="WP_354551184.1">
    <property type="nucleotide sequence ID" value="NZ_JBEPSM010000001.1"/>
</dbReference>
<accession>A0ABV2QZK7</accession>
<dbReference type="EMBL" id="JBEPSM010000001">
    <property type="protein sequence ID" value="MET4634458.1"/>
    <property type="molecule type" value="Genomic_DNA"/>
</dbReference>
<organism evidence="1 2">
    <name type="scientific">Kaistia defluvii</name>
    <dbReference type="NCBI Taxonomy" id="410841"/>
    <lineage>
        <taxon>Bacteria</taxon>
        <taxon>Pseudomonadati</taxon>
        <taxon>Pseudomonadota</taxon>
        <taxon>Alphaproteobacteria</taxon>
        <taxon>Hyphomicrobiales</taxon>
        <taxon>Kaistiaceae</taxon>
        <taxon>Kaistia</taxon>
    </lineage>
</organism>
<reference evidence="1 2" key="1">
    <citation type="submission" date="2024-06" db="EMBL/GenBank/DDBJ databases">
        <title>Sorghum-associated microbial communities from plants grown in Nebraska, USA.</title>
        <authorList>
            <person name="Schachtman D."/>
        </authorList>
    </citation>
    <scope>NUCLEOTIDE SEQUENCE [LARGE SCALE GENOMIC DNA]</scope>
    <source>
        <strain evidence="1 2">3207</strain>
    </source>
</reference>
<evidence type="ECO:0000313" key="1">
    <source>
        <dbReference type="EMBL" id="MET4634458.1"/>
    </source>
</evidence>
<keyword evidence="2" id="KW-1185">Reference proteome</keyword>
<gene>
    <name evidence="1" type="ORF">ABIE08_002371</name>
</gene>